<protein>
    <submittedName>
        <fullName evidence="2">Putative ovule protein</fullName>
    </submittedName>
</protein>
<feature type="transmembrane region" description="Helical" evidence="1">
    <location>
        <begin position="41"/>
        <end position="66"/>
    </location>
</feature>
<proteinExistence type="predicted"/>
<dbReference type="AlphaFoldDB" id="A0A0V0GG15"/>
<evidence type="ECO:0000256" key="1">
    <source>
        <dbReference type="SAM" id="Phobius"/>
    </source>
</evidence>
<feature type="non-terminal residue" evidence="2">
    <location>
        <position position="73"/>
    </location>
</feature>
<reference evidence="2" key="1">
    <citation type="submission" date="2015-12" db="EMBL/GenBank/DDBJ databases">
        <title>Gene expression during late stages of embryo sac development: a critical building block for successful pollen-pistil interactions.</title>
        <authorList>
            <person name="Liu Y."/>
            <person name="Joly V."/>
            <person name="Sabar M."/>
            <person name="Matton D.P."/>
        </authorList>
    </citation>
    <scope>NUCLEOTIDE SEQUENCE</scope>
</reference>
<name>A0A0V0GG15_SOLCH</name>
<organism evidence="2">
    <name type="scientific">Solanum chacoense</name>
    <name type="common">Chaco potato</name>
    <dbReference type="NCBI Taxonomy" id="4108"/>
    <lineage>
        <taxon>Eukaryota</taxon>
        <taxon>Viridiplantae</taxon>
        <taxon>Streptophyta</taxon>
        <taxon>Embryophyta</taxon>
        <taxon>Tracheophyta</taxon>
        <taxon>Spermatophyta</taxon>
        <taxon>Magnoliopsida</taxon>
        <taxon>eudicotyledons</taxon>
        <taxon>Gunneridae</taxon>
        <taxon>Pentapetalae</taxon>
        <taxon>asterids</taxon>
        <taxon>lamiids</taxon>
        <taxon>Solanales</taxon>
        <taxon>Solanaceae</taxon>
        <taxon>Solanoideae</taxon>
        <taxon>Solaneae</taxon>
        <taxon>Solanum</taxon>
    </lineage>
</organism>
<sequence>MLLLHHLALYNTTHMNSQVRSFLLVYYLIPHVAIKTDIHEYFLIISQLSACTAGISCCITLGLIVVSTPIYSS</sequence>
<keyword evidence="1" id="KW-0472">Membrane</keyword>
<dbReference type="EMBL" id="GEDG01040676">
    <property type="protein sequence ID" value="JAP06649.1"/>
    <property type="molecule type" value="Transcribed_RNA"/>
</dbReference>
<accession>A0A0V0GG15</accession>
<keyword evidence="1" id="KW-0812">Transmembrane</keyword>
<evidence type="ECO:0000313" key="2">
    <source>
        <dbReference type="EMBL" id="JAP06649.1"/>
    </source>
</evidence>
<keyword evidence="1" id="KW-1133">Transmembrane helix</keyword>